<gene>
    <name evidence="3" type="ORF">PGTUg99_036914</name>
</gene>
<sequence>MKVKGKTQAPSTTATKKTTEKKTKTTTTKESPRDPGEPKAPRTRYQENEDVQICLSWLEVSQDPLNSTNQTANTFWNRVAKHFSKSIGSDNQTGSSIKSCWQVLQQRINKFCGCVKQIEHSNQSGTSAEDRLSSALKLYIALSQQPDLKKKSEPKIPSSSVESGISLIDDNRPALSLSSDAYNDPANSDASTIQSHKTSHPIGNRKAKDLAQKAREDKKFKDDIITIHKEIAGTSQAQNKILSEQKDTMATLDGNTIMQVDISTISEASRPFYKWQQRKVLDGVKREQAKYEKKLKEEEENKKKKEIEDAKKKKDEEKKKKDKEKKKKEKGKQSEQEEEEEEDEDEEEEEEVE</sequence>
<feature type="compositionally biased region" description="Low complexity" evidence="1">
    <location>
        <begin position="1"/>
        <end position="16"/>
    </location>
</feature>
<comment type="caution">
    <text evidence="3">The sequence shown here is derived from an EMBL/GenBank/DDBJ whole genome shotgun (WGS) entry which is preliminary data.</text>
</comment>
<feature type="region of interest" description="Disordered" evidence="1">
    <location>
        <begin position="185"/>
        <end position="207"/>
    </location>
</feature>
<dbReference type="AlphaFoldDB" id="A0A5B0RQ08"/>
<feature type="compositionally biased region" description="Acidic residues" evidence="1">
    <location>
        <begin position="336"/>
        <end position="353"/>
    </location>
</feature>
<feature type="compositionally biased region" description="Polar residues" evidence="1">
    <location>
        <begin position="185"/>
        <end position="196"/>
    </location>
</feature>
<dbReference type="InterPro" id="IPR029466">
    <property type="entry name" value="NAM-associated_C"/>
</dbReference>
<evidence type="ECO:0000313" key="3">
    <source>
        <dbReference type="EMBL" id="KAA1127459.1"/>
    </source>
</evidence>
<feature type="domain" description="No apical meristem-associated C-terminal" evidence="2">
    <location>
        <begin position="146"/>
        <end position="279"/>
    </location>
</feature>
<accession>A0A5B0RQ08</accession>
<dbReference type="PANTHER" id="PTHR45125:SF3">
    <property type="entry name" value="NO-APICAL-MERISTEM-ASSOCIATED CARBOXY-TERMINAL DOMAIN PROTEIN"/>
    <property type="match status" value="1"/>
</dbReference>
<dbReference type="Pfam" id="PF14303">
    <property type="entry name" value="NAM-associated"/>
    <property type="match status" value="1"/>
</dbReference>
<evidence type="ECO:0000256" key="1">
    <source>
        <dbReference type="SAM" id="MobiDB-lite"/>
    </source>
</evidence>
<name>A0A5B0RQ08_PUCGR</name>
<feature type="compositionally biased region" description="Basic and acidic residues" evidence="1">
    <location>
        <begin position="292"/>
        <end position="319"/>
    </location>
</feature>
<feature type="region of interest" description="Disordered" evidence="1">
    <location>
        <begin position="1"/>
        <end position="46"/>
    </location>
</feature>
<reference evidence="3 4" key="1">
    <citation type="submission" date="2019-05" db="EMBL/GenBank/DDBJ databases">
        <title>Emergence of the Ug99 lineage of the wheat stem rust pathogen through somatic hybridization.</title>
        <authorList>
            <person name="Li F."/>
            <person name="Upadhyaya N.M."/>
            <person name="Sperschneider J."/>
            <person name="Matny O."/>
            <person name="Nguyen-Phuc H."/>
            <person name="Mago R."/>
            <person name="Raley C."/>
            <person name="Miller M.E."/>
            <person name="Silverstein K.A.T."/>
            <person name="Henningsen E."/>
            <person name="Hirsch C.D."/>
            <person name="Visser B."/>
            <person name="Pretorius Z.A."/>
            <person name="Steffenson B.J."/>
            <person name="Schwessinger B."/>
            <person name="Dodds P.N."/>
            <person name="Figueroa M."/>
        </authorList>
    </citation>
    <scope>NUCLEOTIDE SEQUENCE [LARGE SCALE GENOMIC DNA]</scope>
    <source>
        <strain evidence="3 4">Ug99</strain>
    </source>
</reference>
<feature type="region of interest" description="Disordered" evidence="1">
    <location>
        <begin position="292"/>
        <end position="353"/>
    </location>
</feature>
<proteinExistence type="predicted"/>
<dbReference type="EMBL" id="VDEP01000169">
    <property type="protein sequence ID" value="KAA1127459.1"/>
    <property type="molecule type" value="Genomic_DNA"/>
</dbReference>
<feature type="compositionally biased region" description="Basic residues" evidence="1">
    <location>
        <begin position="320"/>
        <end position="330"/>
    </location>
</feature>
<dbReference type="Proteomes" id="UP000325313">
    <property type="component" value="Unassembled WGS sequence"/>
</dbReference>
<protein>
    <recommendedName>
        <fullName evidence="2">No apical meristem-associated C-terminal domain-containing protein</fullName>
    </recommendedName>
</protein>
<organism evidence="3 4">
    <name type="scientific">Puccinia graminis f. sp. tritici</name>
    <dbReference type="NCBI Taxonomy" id="56615"/>
    <lineage>
        <taxon>Eukaryota</taxon>
        <taxon>Fungi</taxon>
        <taxon>Dikarya</taxon>
        <taxon>Basidiomycota</taxon>
        <taxon>Pucciniomycotina</taxon>
        <taxon>Pucciniomycetes</taxon>
        <taxon>Pucciniales</taxon>
        <taxon>Pucciniaceae</taxon>
        <taxon>Puccinia</taxon>
    </lineage>
</organism>
<evidence type="ECO:0000313" key="4">
    <source>
        <dbReference type="Proteomes" id="UP000325313"/>
    </source>
</evidence>
<evidence type="ECO:0000259" key="2">
    <source>
        <dbReference type="Pfam" id="PF14303"/>
    </source>
</evidence>
<feature type="compositionally biased region" description="Basic and acidic residues" evidence="1">
    <location>
        <begin position="30"/>
        <end position="46"/>
    </location>
</feature>
<dbReference type="PANTHER" id="PTHR45125">
    <property type="entry name" value="F21J9.4-RELATED"/>
    <property type="match status" value="1"/>
</dbReference>